<gene>
    <name evidence="1" type="ordered locus">Ngar_c04340</name>
</gene>
<dbReference type="STRING" id="1237085.Ngar_c04340"/>
<accession>K0I7Y4</accession>
<evidence type="ECO:0000313" key="1">
    <source>
        <dbReference type="EMBL" id="AFU57381.1"/>
    </source>
</evidence>
<dbReference type="RefSeq" id="WP_015017927.1">
    <property type="nucleotide sequence ID" value="NC_018719.1"/>
</dbReference>
<protein>
    <submittedName>
        <fullName evidence="1">Uncharacterized protein</fullName>
    </submittedName>
</protein>
<keyword evidence="2" id="KW-1185">Reference proteome</keyword>
<proteinExistence type="predicted"/>
<evidence type="ECO:0000313" key="2">
    <source>
        <dbReference type="Proteomes" id="UP000008037"/>
    </source>
</evidence>
<dbReference type="BioCyc" id="CNIT1237085:G1324-433-MONOMER"/>
<dbReference type="KEGG" id="nga:Ngar_c04340"/>
<dbReference type="AlphaFoldDB" id="K0I7Y4"/>
<dbReference type="GeneID" id="13796609"/>
<dbReference type="Proteomes" id="UP000008037">
    <property type="component" value="Chromosome"/>
</dbReference>
<dbReference type="HOGENOM" id="CLU_2565854_0_0_2"/>
<dbReference type="OrthoDB" id="12209at2157"/>
<dbReference type="InParanoid" id="K0I7Y4"/>
<organism evidence="1 2">
    <name type="scientific">Nitrososphaera gargensis (strain Ga9.2)</name>
    <dbReference type="NCBI Taxonomy" id="1237085"/>
    <lineage>
        <taxon>Archaea</taxon>
        <taxon>Nitrososphaerota</taxon>
        <taxon>Nitrososphaeria</taxon>
        <taxon>Nitrososphaerales</taxon>
        <taxon>Nitrososphaeraceae</taxon>
        <taxon>Nitrososphaera</taxon>
    </lineage>
</organism>
<dbReference type="EMBL" id="CP002408">
    <property type="protein sequence ID" value="AFU57381.1"/>
    <property type="molecule type" value="Genomic_DNA"/>
</dbReference>
<reference evidence="1 2" key="1">
    <citation type="journal article" date="2012" name="Environ. Microbiol.">
        <title>The genome of the ammonia-oxidizing Candidatus Nitrososphaera gargensis: insights into metabolic versatility and environmental adaptations.</title>
        <authorList>
            <person name="Spang A."/>
            <person name="Poehlein A."/>
            <person name="Offre P."/>
            <person name="Zumbragel S."/>
            <person name="Haider S."/>
            <person name="Rychlik N."/>
            <person name="Nowka B."/>
            <person name="Schmeisser C."/>
            <person name="Lebedeva E.V."/>
            <person name="Rattei T."/>
            <person name="Bohm C."/>
            <person name="Schmid M."/>
            <person name="Galushko A."/>
            <person name="Hatzenpichler R."/>
            <person name="Weinmaier T."/>
            <person name="Daniel R."/>
            <person name="Schleper C."/>
            <person name="Spieck E."/>
            <person name="Streit W."/>
            <person name="Wagner M."/>
        </authorList>
    </citation>
    <scope>NUCLEOTIDE SEQUENCE [LARGE SCALE GENOMIC DNA]</scope>
    <source>
        <strain evidence="2">Ga9.2</strain>
    </source>
</reference>
<sequence length="81" mass="9400">MTFEETERYALFATIRHSTRQVWESKIGKVKYALTRYELLIRVTVPLANNHLLLLSFDADTKNVDSIMMDKVIPAIEESNL</sequence>
<name>K0I7Y4_NITGG</name>